<name>A0A9W7GKP6_9STRA</name>
<protein>
    <recommendedName>
        <fullName evidence="13">FAD-binding FR-type domain-containing protein</fullName>
    </recommendedName>
</protein>
<dbReference type="Proteomes" id="UP001165065">
    <property type="component" value="Unassembled WGS sequence"/>
</dbReference>
<dbReference type="EMBL" id="BRYA01000263">
    <property type="protein sequence ID" value="GMI45737.1"/>
    <property type="molecule type" value="Genomic_DNA"/>
</dbReference>
<dbReference type="Pfam" id="PF08030">
    <property type="entry name" value="NAD_binding_6"/>
    <property type="match status" value="1"/>
</dbReference>
<evidence type="ECO:0000313" key="12">
    <source>
        <dbReference type="Proteomes" id="UP001165065"/>
    </source>
</evidence>
<evidence type="ECO:0000256" key="4">
    <source>
        <dbReference type="ARBA" id="ARBA00023002"/>
    </source>
</evidence>
<comment type="caution">
    <text evidence="11">The sequence shown here is derived from an EMBL/GenBank/DDBJ whole genome shotgun (WGS) entry which is preliminary data.</text>
</comment>
<dbReference type="InterPro" id="IPR013130">
    <property type="entry name" value="Fe3_Rdtase_TM_dom"/>
</dbReference>
<keyword evidence="12" id="KW-1185">Reference proteome</keyword>
<evidence type="ECO:0000256" key="7">
    <source>
        <dbReference type="SAM" id="Phobius"/>
    </source>
</evidence>
<dbReference type="InterPro" id="IPR013121">
    <property type="entry name" value="Fe_red_NAD-bd_6"/>
</dbReference>
<dbReference type="Pfam" id="PF08022">
    <property type="entry name" value="FAD_binding_8"/>
    <property type="match status" value="1"/>
</dbReference>
<accession>A0A9W7GKP6</accession>
<gene>
    <name evidence="11" type="ORF">TrCOL_g13460</name>
</gene>
<feature type="transmembrane region" description="Helical" evidence="7">
    <location>
        <begin position="229"/>
        <end position="246"/>
    </location>
</feature>
<keyword evidence="4" id="KW-0560">Oxidoreductase</keyword>
<evidence type="ECO:0000259" key="9">
    <source>
        <dbReference type="Pfam" id="PF08022"/>
    </source>
</evidence>
<feature type="domain" description="FAD-binding 8" evidence="9">
    <location>
        <begin position="269"/>
        <end position="351"/>
    </location>
</feature>
<dbReference type="Pfam" id="PF01794">
    <property type="entry name" value="Ferric_reduct"/>
    <property type="match status" value="1"/>
</dbReference>
<evidence type="ECO:0008006" key="13">
    <source>
        <dbReference type="Google" id="ProtNLM"/>
    </source>
</evidence>
<organism evidence="11 12">
    <name type="scientific">Triparma columacea</name>
    <dbReference type="NCBI Taxonomy" id="722753"/>
    <lineage>
        <taxon>Eukaryota</taxon>
        <taxon>Sar</taxon>
        <taxon>Stramenopiles</taxon>
        <taxon>Ochrophyta</taxon>
        <taxon>Bolidophyceae</taxon>
        <taxon>Parmales</taxon>
        <taxon>Triparmaceae</taxon>
        <taxon>Triparma</taxon>
    </lineage>
</organism>
<feature type="domain" description="Ferric reductase NAD binding" evidence="10">
    <location>
        <begin position="366"/>
        <end position="451"/>
    </location>
</feature>
<feature type="transmembrane region" description="Helical" evidence="7">
    <location>
        <begin position="203"/>
        <end position="223"/>
    </location>
</feature>
<comment type="subcellular location">
    <subcellularLocation>
        <location evidence="1">Membrane</location>
        <topology evidence="1">Multi-pass membrane protein</topology>
    </subcellularLocation>
</comment>
<dbReference type="PANTHER" id="PTHR11972:SF69">
    <property type="entry name" value="FERRIC REDUCTION OXIDASE 6-RELATED"/>
    <property type="match status" value="1"/>
</dbReference>
<dbReference type="CDD" id="cd06186">
    <property type="entry name" value="NOX_Duox_like_FAD_NADP"/>
    <property type="match status" value="1"/>
</dbReference>
<dbReference type="SUPFAM" id="SSF63380">
    <property type="entry name" value="Riboflavin synthase domain-like"/>
    <property type="match status" value="1"/>
</dbReference>
<keyword evidence="5 7" id="KW-0472">Membrane</keyword>
<evidence type="ECO:0000259" key="10">
    <source>
        <dbReference type="Pfam" id="PF08030"/>
    </source>
</evidence>
<dbReference type="InterPro" id="IPR039261">
    <property type="entry name" value="FNR_nucleotide-bd"/>
</dbReference>
<dbReference type="InterPro" id="IPR013112">
    <property type="entry name" value="FAD-bd_8"/>
</dbReference>
<keyword evidence="2 7" id="KW-0812">Transmembrane</keyword>
<evidence type="ECO:0000256" key="6">
    <source>
        <dbReference type="SAM" id="MobiDB-lite"/>
    </source>
</evidence>
<reference evidence="12" key="1">
    <citation type="journal article" date="2023" name="Commun. Biol.">
        <title>Genome analysis of Parmales, the sister group of diatoms, reveals the evolutionary specialization of diatoms from phago-mixotrophs to photoautotrophs.</title>
        <authorList>
            <person name="Ban H."/>
            <person name="Sato S."/>
            <person name="Yoshikawa S."/>
            <person name="Yamada K."/>
            <person name="Nakamura Y."/>
            <person name="Ichinomiya M."/>
            <person name="Sato N."/>
            <person name="Blanc-Mathieu R."/>
            <person name="Endo H."/>
            <person name="Kuwata A."/>
            <person name="Ogata H."/>
        </authorList>
    </citation>
    <scope>NUCLEOTIDE SEQUENCE [LARGE SCALE GENOMIC DNA]</scope>
</reference>
<evidence type="ECO:0000256" key="5">
    <source>
        <dbReference type="ARBA" id="ARBA00023136"/>
    </source>
</evidence>
<feature type="transmembrane region" description="Helical" evidence="7">
    <location>
        <begin position="33"/>
        <end position="52"/>
    </location>
</feature>
<feature type="region of interest" description="Disordered" evidence="6">
    <location>
        <begin position="561"/>
        <end position="619"/>
    </location>
</feature>
<feature type="transmembrane region" description="Helical" evidence="7">
    <location>
        <begin position="528"/>
        <end position="549"/>
    </location>
</feature>
<evidence type="ECO:0000256" key="3">
    <source>
        <dbReference type="ARBA" id="ARBA00022989"/>
    </source>
</evidence>
<dbReference type="OrthoDB" id="47096at2759"/>
<evidence type="ECO:0000256" key="1">
    <source>
        <dbReference type="ARBA" id="ARBA00004141"/>
    </source>
</evidence>
<feature type="compositionally biased region" description="Acidic residues" evidence="6">
    <location>
        <begin position="599"/>
        <end position="611"/>
    </location>
</feature>
<dbReference type="AlphaFoldDB" id="A0A9W7GKP6"/>
<dbReference type="SFLD" id="SFLDG01168">
    <property type="entry name" value="Ferric_reductase_subgroup_(FRE"/>
    <property type="match status" value="1"/>
</dbReference>
<dbReference type="SUPFAM" id="SSF52343">
    <property type="entry name" value="Ferredoxin reductase-like, C-terminal NADP-linked domain"/>
    <property type="match status" value="1"/>
</dbReference>
<dbReference type="SFLD" id="SFLDS00052">
    <property type="entry name" value="Ferric_Reductase_Domain"/>
    <property type="match status" value="1"/>
</dbReference>
<dbReference type="GO" id="GO:0016491">
    <property type="term" value="F:oxidoreductase activity"/>
    <property type="evidence" value="ECO:0007669"/>
    <property type="project" value="UniProtKB-KW"/>
</dbReference>
<dbReference type="Gene3D" id="3.40.50.80">
    <property type="entry name" value="Nucleotide-binding domain of ferredoxin-NADP reductase (FNR) module"/>
    <property type="match status" value="1"/>
</dbReference>
<dbReference type="GO" id="GO:0005886">
    <property type="term" value="C:plasma membrane"/>
    <property type="evidence" value="ECO:0007669"/>
    <property type="project" value="TreeGrafter"/>
</dbReference>
<feature type="domain" description="Ferric oxidoreductase" evidence="8">
    <location>
        <begin position="73"/>
        <end position="218"/>
    </location>
</feature>
<dbReference type="Gene3D" id="2.40.30.10">
    <property type="entry name" value="Translation factors"/>
    <property type="match status" value="1"/>
</dbReference>
<feature type="transmembrane region" description="Helical" evidence="7">
    <location>
        <begin position="490"/>
        <end position="516"/>
    </location>
</feature>
<dbReference type="PANTHER" id="PTHR11972">
    <property type="entry name" value="NADPH OXIDASE"/>
    <property type="match status" value="1"/>
</dbReference>
<evidence type="ECO:0000256" key="2">
    <source>
        <dbReference type="ARBA" id="ARBA00022692"/>
    </source>
</evidence>
<dbReference type="InterPro" id="IPR050369">
    <property type="entry name" value="RBOH/FRE"/>
</dbReference>
<proteinExistence type="predicted"/>
<evidence type="ECO:0000259" key="8">
    <source>
        <dbReference type="Pfam" id="PF01794"/>
    </source>
</evidence>
<sequence length="690" mass="77157">MYIVHLLRLGKWRWRRGRSNTPPPTLPTLSIPLAHHIIYLTFQFAFIQNAITRHYSEGARGDELWMEIGNVFAFAALYNFALFLIPVSRGVYLLRGIATEETSIAWHRISGVYCIFELYIHFLTHSVRFINDPGSSKPGLFSWAIVPPRKCWSTSGAIDVGYDCDDCTCYHLKRNAVGFYSLACMTALAMLSVPTVRRMSYKLFYVSHVILAPLSYLFMAVHWNKMNIYLIPSLSVYFLSFSLRLWRALMTKLQRTHTTVIKNESVGSRVGMLVVKRGKDDLGFQPGQFVRIQTSKTITFLEPSHPFTVASTAEEAHCTIFYLRGHSSFSKSLSKAGNNSVKLIVDGYYGPTDRVSTITNMVSTGSHVVVVAGGIGITPYLSILSSIPAVEDEGKVTLIWSTRDEAFANFLINNRRLEKIVRNNVEVHVHITRGVGEEGTNEEEEVRKEEEEILTHREEGGGSEVVDEGVIVQAHGGSLKTWAWESDNGLLGNLITGLLFSLYIFASFMVTLGFMVNVQDKRIVWTRSYAVVVVLTMALVLGFVMNMEITQRMVWGKARDACKSGGRGRYRSSEEVSSDDLDGIELQNGSGKRDWGKLEDEDEAGDRDEESGEGREVGGIRISRGRPSLAILRELSREGKVFGVFVCGPNELVNEVRAASASKVVKCGSTTVVNPQIISNGEVYEEVFEW</sequence>
<evidence type="ECO:0000313" key="11">
    <source>
        <dbReference type="EMBL" id="GMI45737.1"/>
    </source>
</evidence>
<feature type="transmembrane region" description="Helical" evidence="7">
    <location>
        <begin position="64"/>
        <end position="85"/>
    </location>
</feature>
<dbReference type="InterPro" id="IPR017938">
    <property type="entry name" value="Riboflavin_synthase-like_b-brl"/>
</dbReference>
<feature type="transmembrane region" description="Helical" evidence="7">
    <location>
        <begin position="177"/>
        <end position="196"/>
    </location>
</feature>
<keyword evidence="3 7" id="KW-1133">Transmembrane helix</keyword>